<dbReference type="PANTHER" id="PTHR44656:SF7">
    <property type="entry name" value="DEHYDROGENASE_REDUCTASE SDR FAMILY MEMBER 12"/>
    <property type="match status" value="1"/>
</dbReference>
<gene>
    <name evidence="1" type="ORF">HPB48_020211</name>
</gene>
<dbReference type="InterPro" id="IPR052992">
    <property type="entry name" value="SDR_member_12"/>
</dbReference>
<sequence>MSLRLTHNIHTFHVSHARNAHDDRSFNCYLAVGRLSLASSFPVSVCARIKCQCCAHRHTYQPAGPTACVQVLVTCGSLLTQRLEPVDLQFECMFPFNGLAAFTQTKRHQAVLVEHYAEAHPGIHFSAVHPGWLEAQGVKEAAPRLLRRVSVRCRSVEEAADTILWLAISRAALRHSSGMFFQDRRTTCPHLPFGKTKTSLDDEKFFMRNLEDFVQRLGLS</sequence>
<name>A0A9J6FFB6_HAELO</name>
<comment type="caution">
    <text evidence="1">The sequence shown here is derived from an EMBL/GenBank/DDBJ whole genome shotgun (WGS) entry which is preliminary data.</text>
</comment>
<dbReference type="PANTHER" id="PTHR44656">
    <property type="entry name" value="DEHYDROGENASE/REDUCTASE SDR FAMILY MEMBER 12"/>
    <property type="match status" value="1"/>
</dbReference>
<dbReference type="Proteomes" id="UP000821853">
    <property type="component" value="Chromosome 1"/>
</dbReference>
<dbReference type="OMA" id="MTEMWAR"/>
<dbReference type="OrthoDB" id="417891at2759"/>
<accession>A0A9J6FFB6</accession>
<dbReference type="AlphaFoldDB" id="A0A9J6FFB6"/>
<protein>
    <submittedName>
        <fullName evidence="1">Uncharacterized protein</fullName>
    </submittedName>
</protein>
<dbReference type="EMBL" id="JABSTR010000001">
    <property type="protein sequence ID" value="KAH9360732.1"/>
    <property type="molecule type" value="Genomic_DNA"/>
</dbReference>
<dbReference type="VEuPathDB" id="VectorBase:HLOH_049623"/>
<dbReference type="InterPro" id="IPR036291">
    <property type="entry name" value="NAD(P)-bd_dom_sf"/>
</dbReference>
<dbReference type="Gene3D" id="3.40.50.720">
    <property type="entry name" value="NAD(P)-binding Rossmann-like Domain"/>
    <property type="match status" value="1"/>
</dbReference>
<reference evidence="1 2" key="1">
    <citation type="journal article" date="2020" name="Cell">
        <title>Large-Scale Comparative Analyses of Tick Genomes Elucidate Their Genetic Diversity and Vector Capacities.</title>
        <authorList>
            <consortium name="Tick Genome and Microbiome Consortium (TIGMIC)"/>
            <person name="Jia N."/>
            <person name="Wang J."/>
            <person name="Shi W."/>
            <person name="Du L."/>
            <person name="Sun Y."/>
            <person name="Zhan W."/>
            <person name="Jiang J.F."/>
            <person name="Wang Q."/>
            <person name="Zhang B."/>
            <person name="Ji P."/>
            <person name="Bell-Sakyi L."/>
            <person name="Cui X.M."/>
            <person name="Yuan T.T."/>
            <person name="Jiang B.G."/>
            <person name="Yang W.F."/>
            <person name="Lam T.T."/>
            <person name="Chang Q.C."/>
            <person name="Ding S.J."/>
            <person name="Wang X.J."/>
            <person name="Zhu J.G."/>
            <person name="Ruan X.D."/>
            <person name="Zhao L."/>
            <person name="Wei J.T."/>
            <person name="Ye R.Z."/>
            <person name="Que T.C."/>
            <person name="Du C.H."/>
            <person name="Zhou Y.H."/>
            <person name="Cheng J.X."/>
            <person name="Dai P.F."/>
            <person name="Guo W.B."/>
            <person name="Han X.H."/>
            <person name="Huang E.J."/>
            <person name="Li L.F."/>
            <person name="Wei W."/>
            <person name="Gao Y.C."/>
            <person name="Liu J.Z."/>
            <person name="Shao H.Z."/>
            <person name="Wang X."/>
            <person name="Wang C.C."/>
            <person name="Yang T.C."/>
            <person name="Huo Q.B."/>
            <person name="Li W."/>
            <person name="Chen H.Y."/>
            <person name="Chen S.E."/>
            <person name="Zhou L.G."/>
            <person name="Ni X.B."/>
            <person name="Tian J.H."/>
            <person name="Sheng Y."/>
            <person name="Liu T."/>
            <person name="Pan Y.S."/>
            <person name="Xia L.Y."/>
            <person name="Li J."/>
            <person name="Zhao F."/>
            <person name="Cao W.C."/>
        </authorList>
    </citation>
    <scope>NUCLEOTIDE SEQUENCE [LARGE SCALE GENOMIC DNA]</scope>
    <source>
        <strain evidence="1">HaeL-2018</strain>
    </source>
</reference>
<evidence type="ECO:0000313" key="2">
    <source>
        <dbReference type="Proteomes" id="UP000821853"/>
    </source>
</evidence>
<dbReference type="SUPFAM" id="SSF51735">
    <property type="entry name" value="NAD(P)-binding Rossmann-fold domains"/>
    <property type="match status" value="1"/>
</dbReference>
<organism evidence="1 2">
    <name type="scientific">Haemaphysalis longicornis</name>
    <name type="common">Bush tick</name>
    <dbReference type="NCBI Taxonomy" id="44386"/>
    <lineage>
        <taxon>Eukaryota</taxon>
        <taxon>Metazoa</taxon>
        <taxon>Ecdysozoa</taxon>
        <taxon>Arthropoda</taxon>
        <taxon>Chelicerata</taxon>
        <taxon>Arachnida</taxon>
        <taxon>Acari</taxon>
        <taxon>Parasitiformes</taxon>
        <taxon>Ixodida</taxon>
        <taxon>Ixodoidea</taxon>
        <taxon>Ixodidae</taxon>
        <taxon>Haemaphysalinae</taxon>
        <taxon>Haemaphysalis</taxon>
    </lineage>
</organism>
<proteinExistence type="predicted"/>
<keyword evidence="2" id="KW-1185">Reference proteome</keyword>
<evidence type="ECO:0000313" key="1">
    <source>
        <dbReference type="EMBL" id="KAH9360732.1"/>
    </source>
</evidence>